<dbReference type="RefSeq" id="WP_105044242.1">
    <property type="nucleotide sequence ID" value="NZ_MQWA01000001.1"/>
</dbReference>
<dbReference type="Pfam" id="PF19669">
    <property type="entry name" value="DUF6172"/>
    <property type="match status" value="1"/>
</dbReference>
<reference evidence="1 2" key="1">
    <citation type="submission" date="2016-12" db="EMBL/GenBank/DDBJ databases">
        <title>Study of bacterial adaptation to deep sea.</title>
        <authorList>
            <person name="Song J."/>
            <person name="Yoshizawa S."/>
            <person name="Kogure K."/>
        </authorList>
    </citation>
    <scope>NUCLEOTIDE SEQUENCE [LARGE SCALE GENOMIC DNA]</scope>
    <source>
        <strain evidence="1 2">SAORIC-165</strain>
    </source>
</reference>
<evidence type="ECO:0000313" key="1">
    <source>
        <dbReference type="EMBL" id="PQJ30388.1"/>
    </source>
</evidence>
<sequence length="99" mass="11578">MKKVFTLIDENKKPARMVEAAKKTINKYIKRERKKTLTEGMDFWDFNCQFGADAEVALPVHLKQLFVAIDQAEKDVLESFYVEIVAKEVKRTRKPTEDQ</sequence>
<organism evidence="1 2">
    <name type="scientific">Rubritalea profundi</name>
    <dbReference type="NCBI Taxonomy" id="1658618"/>
    <lineage>
        <taxon>Bacteria</taxon>
        <taxon>Pseudomonadati</taxon>
        <taxon>Verrucomicrobiota</taxon>
        <taxon>Verrucomicrobiia</taxon>
        <taxon>Verrucomicrobiales</taxon>
        <taxon>Rubritaleaceae</taxon>
        <taxon>Rubritalea</taxon>
    </lineage>
</organism>
<keyword evidence="2" id="KW-1185">Reference proteome</keyword>
<dbReference type="InterPro" id="IPR046170">
    <property type="entry name" value="DUF6172"/>
</dbReference>
<evidence type="ECO:0000313" key="2">
    <source>
        <dbReference type="Proteomes" id="UP000239907"/>
    </source>
</evidence>
<gene>
    <name evidence="1" type="ORF">BSZ32_15385</name>
</gene>
<name>A0A2S7U5W4_9BACT</name>
<proteinExistence type="predicted"/>
<dbReference type="OrthoDB" id="9794656at2"/>
<comment type="caution">
    <text evidence="1">The sequence shown here is derived from an EMBL/GenBank/DDBJ whole genome shotgun (WGS) entry which is preliminary data.</text>
</comment>
<accession>A0A2S7U5W4</accession>
<protein>
    <submittedName>
        <fullName evidence="1">Uncharacterized protein</fullName>
    </submittedName>
</protein>
<dbReference type="AlphaFoldDB" id="A0A2S7U5W4"/>
<dbReference type="EMBL" id="MQWA01000001">
    <property type="protein sequence ID" value="PQJ30388.1"/>
    <property type="molecule type" value="Genomic_DNA"/>
</dbReference>
<dbReference type="Proteomes" id="UP000239907">
    <property type="component" value="Unassembled WGS sequence"/>
</dbReference>